<reference evidence="5 6" key="1">
    <citation type="submission" date="2019-01" db="EMBL/GenBank/DDBJ databases">
        <title>Sinorhodobacter populi sp. nov. isolated from the symptomatic bark tissue of Populus euramericana canker.</title>
        <authorList>
            <person name="Xu G."/>
        </authorList>
    </citation>
    <scope>NUCLEOTIDE SEQUENCE [LARGE SCALE GENOMIC DNA]</scope>
    <source>
        <strain evidence="5 6">D19-10-3-21</strain>
    </source>
</reference>
<dbReference type="CDD" id="cd04186">
    <property type="entry name" value="GT_2_like_c"/>
    <property type="match status" value="1"/>
</dbReference>
<dbReference type="InterPro" id="IPR001173">
    <property type="entry name" value="Glyco_trans_2-like"/>
</dbReference>
<evidence type="ECO:0000256" key="3">
    <source>
        <dbReference type="ARBA" id="ARBA00022679"/>
    </source>
</evidence>
<name>A0A443JZZ9_9RHOB</name>
<comment type="caution">
    <text evidence="5">The sequence shown here is derived from an EMBL/GenBank/DDBJ whole genome shotgun (WGS) entry which is preliminary data.</text>
</comment>
<comment type="similarity">
    <text evidence="1">Belongs to the glycosyltransferase 2 family.</text>
</comment>
<dbReference type="GO" id="GO:0016757">
    <property type="term" value="F:glycosyltransferase activity"/>
    <property type="evidence" value="ECO:0007669"/>
    <property type="project" value="UniProtKB-KW"/>
</dbReference>
<proteinExistence type="inferred from homology"/>
<organism evidence="5 6">
    <name type="scientific">Paenirhodobacter populi</name>
    <dbReference type="NCBI Taxonomy" id="2306993"/>
    <lineage>
        <taxon>Bacteria</taxon>
        <taxon>Pseudomonadati</taxon>
        <taxon>Pseudomonadota</taxon>
        <taxon>Alphaproteobacteria</taxon>
        <taxon>Rhodobacterales</taxon>
        <taxon>Rhodobacter group</taxon>
        <taxon>Paenirhodobacter</taxon>
    </lineage>
</organism>
<evidence type="ECO:0000256" key="2">
    <source>
        <dbReference type="ARBA" id="ARBA00022676"/>
    </source>
</evidence>
<dbReference type="Proteomes" id="UP000285295">
    <property type="component" value="Unassembled WGS sequence"/>
</dbReference>
<accession>A0A443JZZ9</accession>
<evidence type="ECO:0000313" key="6">
    <source>
        <dbReference type="Proteomes" id="UP000285295"/>
    </source>
</evidence>
<evidence type="ECO:0000259" key="4">
    <source>
        <dbReference type="Pfam" id="PF00535"/>
    </source>
</evidence>
<dbReference type="SUPFAM" id="SSF53448">
    <property type="entry name" value="Nucleotide-diphospho-sugar transferases"/>
    <property type="match status" value="1"/>
</dbReference>
<dbReference type="OrthoDB" id="9771846at2"/>
<dbReference type="PANTHER" id="PTHR43179">
    <property type="entry name" value="RHAMNOSYLTRANSFERASE WBBL"/>
    <property type="match status" value="1"/>
</dbReference>
<reference evidence="5 6" key="2">
    <citation type="submission" date="2019-01" db="EMBL/GenBank/DDBJ databases">
        <authorList>
            <person name="Li Y."/>
        </authorList>
    </citation>
    <scope>NUCLEOTIDE SEQUENCE [LARGE SCALE GENOMIC DNA]</scope>
    <source>
        <strain evidence="5 6">D19-10-3-21</strain>
    </source>
</reference>
<dbReference type="InterPro" id="IPR029044">
    <property type="entry name" value="Nucleotide-diphossugar_trans"/>
</dbReference>
<dbReference type="EMBL" id="SAUX01000041">
    <property type="protein sequence ID" value="RWR26054.1"/>
    <property type="molecule type" value="Genomic_DNA"/>
</dbReference>
<evidence type="ECO:0000256" key="1">
    <source>
        <dbReference type="ARBA" id="ARBA00006739"/>
    </source>
</evidence>
<dbReference type="AlphaFoldDB" id="A0A443JZZ9"/>
<evidence type="ECO:0000313" key="5">
    <source>
        <dbReference type="EMBL" id="RWR26054.1"/>
    </source>
</evidence>
<dbReference type="Pfam" id="PF00535">
    <property type="entry name" value="Glycos_transf_2"/>
    <property type="match status" value="1"/>
</dbReference>
<sequence length="357" mass="39674">MVMLRRNNMPEESRMTAEIKSSIAVIVVNYGTADLSIEAVESVLAHQHGGHPVEVHLVDNASPGDDAARFAQAHDERGWGDRVTLWLERENHGFGRGNNVALHALAQRETPPDYFFLLNPDATLNNEALAVLSDFMDARPGAMVAGARIERPDGRPVQAVFRFPDTRSEFASAVCFGPITRLFEHPAFSTADGPIQVDWVSGAAVMFRFATARDVGFFDPDFFLYFEETELIWRMHQQGEVWFVPDAVIGHIAGAATGMQEGRHRTKAQPGYWYDSWRLYFAKTRGVGGARRAALARYLGTGMNAVLRGLTGKSPDAPTGFWKDFTGHVMRPLFGGDPLEARPDGRTLKADWLRKSR</sequence>
<keyword evidence="2" id="KW-0328">Glycosyltransferase</keyword>
<protein>
    <submittedName>
        <fullName evidence="5">Glycosyltransferase family 2 protein</fullName>
    </submittedName>
</protein>
<feature type="domain" description="Glycosyltransferase 2-like" evidence="4">
    <location>
        <begin position="25"/>
        <end position="155"/>
    </location>
</feature>
<dbReference type="Gene3D" id="3.90.550.10">
    <property type="entry name" value="Spore Coat Polysaccharide Biosynthesis Protein SpsA, Chain A"/>
    <property type="match status" value="1"/>
</dbReference>
<gene>
    <name evidence="5" type="ORF">D2T31_21230</name>
</gene>
<keyword evidence="3 5" id="KW-0808">Transferase</keyword>
<dbReference type="PANTHER" id="PTHR43179:SF12">
    <property type="entry name" value="GALACTOFURANOSYLTRANSFERASE GLFT2"/>
    <property type="match status" value="1"/>
</dbReference>